<evidence type="ECO:0000259" key="9">
    <source>
        <dbReference type="PROSITE" id="PS51530"/>
    </source>
</evidence>
<dbReference type="InterPro" id="IPR000010">
    <property type="entry name" value="Cystatin_dom"/>
</dbReference>
<dbReference type="Proteomes" id="UP000550707">
    <property type="component" value="Unassembled WGS sequence"/>
</dbReference>
<feature type="region of interest" description="Disordered" evidence="7">
    <location>
        <begin position="261"/>
        <end position="290"/>
    </location>
</feature>
<dbReference type="SUPFAM" id="SSF54403">
    <property type="entry name" value="Cystatin/monellin"/>
    <property type="match status" value="2"/>
</dbReference>
<reference evidence="10 11" key="1">
    <citation type="journal article" date="2020" name="Nature">
        <title>Six reference-quality genomes reveal evolution of bat adaptations.</title>
        <authorList>
            <person name="Jebb D."/>
            <person name="Huang Z."/>
            <person name="Pippel M."/>
            <person name="Hughes G.M."/>
            <person name="Lavrichenko K."/>
            <person name="Devanna P."/>
            <person name="Winkler S."/>
            <person name="Jermiin L.S."/>
            <person name="Skirmuntt E.C."/>
            <person name="Katzourakis A."/>
            <person name="Burkitt-Gray L."/>
            <person name="Ray D.A."/>
            <person name="Sullivan K.A.M."/>
            <person name="Roscito J.G."/>
            <person name="Kirilenko B.M."/>
            <person name="Davalos L.M."/>
            <person name="Corthals A.P."/>
            <person name="Power M.L."/>
            <person name="Jones G."/>
            <person name="Ransome R.D."/>
            <person name="Dechmann D.K.N."/>
            <person name="Locatelli A.G."/>
            <person name="Puechmaille S.J."/>
            <person name="Fedrigo O."/>
            <person name="Jarvis E.D."/>
            <person name="Hiller M."/>
            <person name="Vernes S.C."/>
            <person name="Myers E.W."/>
            <person name="Teeling E.C."/>
        </authorList>
    </citation>
    <scope>NUCLEOTIDE SEQUENCE [LARGE SCALE GENOMIC DNA]</scope>
    <source>
        <strain evidence="10">MMolMol1</strain>
        <tissue evidence="10">Muscle</tissue>
    </source>
</reference>
<dbReference type="Gene3D" id="3.10.450.10">
    <property type="match status" value="2"/>
</dbReference>
<accession>A0A7J8HZS6</accession>
<dbReference type="PROSITE" id="PS51530">
    <property type="entry name" value="CYSTATIN_FETUIN_B"/>
    <property type="match status" value="2"/>
</dbReference>
<dbReference type="GO" id="GO:0004869">
    <property type="term" value="F:cysteine-type endopeptidase inhibitor activity"/>
    <property type="evidence" value="ECO:0007669"/>
    <property type="project" value="InterPro"/>
</dbReference>
<dbReference type="InterPro" id="IPR050735">
    <property type="entry name" value="Kininogen_Fetuin_HRG"/>
</dbReference>
<dbReference type="OrthoDB" id="9941887at2759"/>
<dbReference type="PANTHER" id="PTHR13814">
    <property type="entry name" value="FETUIN"/>
    <property type="match status" value="1"/>
</dbReference>
<gene>
    <name evidence="10" type="ORF">HJG59_005110</name>
</gene>
<keyword evidence="2" id="KW-0964">Secreted</keyword>
<evidence type="ECO:0000256" key="1">
    <source>
        <dbReference type="ARBA" id="ARBA00004613"/>
    </source>
</evidence>
<evidence type="ECO:0000256" key="8">
    <source>
        <dbReference type="SAM" id="SignalP"/>
    </source>
</evidence>
<dbReference type="PROSITE" id="PS01255">
    <property type="entry name" value="FETUIN_2"/>
    <property type="match status" value="1"/>
</dbReference>
<keyword evidence="5" id="KW-1015">Disulfide bond</keyword>
<feature type="domain" description="Cystatin fetuin-B-type" evidence="9">
    <location>
        <begin position="25"/>
        <end position="138"/>
    </location>
</feature>
<dbReference type="GO" id="GO:0008191">
    <property type="term" value="F:metalloendopeptidase inhibitor activity"/>
    <property type="evidence" value="ECO:0007669"/>
    <property type="project" value="TreeGrafter"/>
</dbReference>
<dbReference type="InterPro" id="IPR046350">
    <property type="entry name" value="Cystatin_sf"/>
</dbReference>
<keyword evidence="3 8" id="KW-0732">Signal</keyword>
<dbReference type="GO" id="GO:0005615">
    <property type="term" value="C:extracellular space"/>
    <property type="evidence" value="ECO:0007669"/>
    <property type="project" value="InterPro"/>
</dbReference>
<evidence type="ECO:0000256" key="4">
    <source>
        <dbReference type="ARBA" id="ARBA00022737"/>
    </source>
</evidence>
<dbReference type="SMART" id="SM00043">
    <property type="entry name" value="CY"/>
    <property type="match status" value="2"/>
</dbReference>
<evidence type="ECO:0000313" key="11">
    <source>
        <dbReference type="Proteomes" id="UP000550707"/>
    </source>
</evidence>
<dbReference type="FunCoup" id="A0A7J8HZS6">
    <property type="interactions" value="63"/>
</dbReference>
<evidence type="ECO:0000256" key="2">
    <source>
        <dbReference type="ARBA" id="ARBA00022525"/>
    </source>
</evidence>
<dbReference type="InParanoid" id="A0A7J8HZS6"/>
<organism evidence="10 11">
    <name type="scientific">Molossus molossus</name>
    <name type="common">Pallas' mastiff bat</name>
    <name type="synonym">Vespertilio molossus</name>
    <dbReference type="NCBI Taxonomy" id="27622"/>
    <lineage>
        <taxon>Eukaryota</taxon>
        <taxon>Metazoa</taxon>
        <taxon>Chordata</taxon>
        <taxon>Craniata</taxon>
        <taxon>Vertebrata</taxon>
        <taxon>Euteleostomi</taxon>
        <taxon>Mammalia</taxon>
        <taxon>Eutheria</taxon>
        <taxon>Laurasiatheria</taxon>
        <taxon>Chiroptera</taxon>
        <taxon>Yangochiroptera</taxon>
        <taxon>Molossidae</taxon>
        <taxon>Molossus</taxon>
    </lineage>
</organism>
<evidence type="ECO:0000256" key="6">
    <source>
        <dbReference type="ARBA" id="ARBA00023180"/>
    </source>
</evidence>
<name>A0A7J8HZS6_MOLMO</name>
<feature type="signal peptide" evidence="8">
    <location>
        <begin position="1"/>
        <end position="18"/>
    </location>
</feature>
<sequence>MGLLLPLLLCILATCCNTRSVPLQVPNFSLFHSHDCNDTRVLDIVGLALKSINDDRKEGYVLSLNRVRDVQEHRQDGLGSLFYLTLDVLETKCHVLTKKAWSDCEVGLLHESVYGKCKAILYVNLPRRIVYLPAYNCTLRPVSRREIAFICPDCPISPSVVDMSDPRVLEAVTESLAKFNNESTKQYSLVKVSKTSSQWVFGSFYFVEYLIKESPCTESPASSCALQPPDSAPVGLCKGSLIDQVIKKDVSVTCNFFESQASTSEDKNSTEPTYSPTKAGPRGSVQHLPNLTDEMPEESLKTSPVEAFPVQLDLTTNPQGETLNVSFLFLEPMSEKLIVLPFPKEQHSAKCPGPAKNANPLVLPP</sequence>
<proteinExistence type="predicted"/>
<feature type="domain" description="Cystatin fetuin-B-type" evidence="9">
    <location>
        <begin position="152"/>
        <end position="255"/>
    </location>
</feature>
<dbReference type="FunFam" id="3.10.450.10:FF:000005">
    <property type="entry name" value="Histidine-rich glycoprotein"/>
    <property type="match status" value="1"/>
</dbReference>
<dbReference type="InterPro" id="IPR025764">
    <property type="entry name" value="Cystatin_Fetuin_B"/>
</dbReference>
<evidence type="ECO:0000256" key="3">
    <source>
        <dbReference type="ARBA" id="ARBA00022729"/>
    </source>
</evidence>
<keyword evidence="11" id="KW-1185">Reference proteome</keyword>
<comment type="subcellular location">
    <subcellularLocation>
        <location evidence="1">Secreted</location>
    </subcellularLocation>
</comment>
<comment type="caution">
    <text evidence="10">The sequence shown here is derived from an EMBL/GenBank/DDBJ whole genome shotgun (WGS) entry which is preliminary data.</text>
</comment>
<keyword evidence="6" id="KW-0325">Glycoprotein</keyword>
<feature type="chain" id="PRO_5029721756" evidence="8">
    <location>
        <begin position="19"/>
        <end position="365"/>
    </location>
</feature>
<dbReference type="Pfam" id="PF00031">
    <property type="entry name" value="Cystatin"/>
    <property type="match status" value="2"/>
</dbReference>
<dbReference type="InterPro" id="IPR001363">
    <property type="entry name" value="Prot_inh_fetuin_CS"/>
</dbReference>
<keyword evidence="4" id="KW-0677">Repeat</keyword>
<dbReference type="EMBL" id="JACASF010000005">
    <property type="protein sequence ID" value="KAF6477518.1"/>
    <property type="molecule type" value="Genomic_DNA"/>
</dbReference>
<protein>
    <submittedName>
        <fullName evidence="10">Fetuin B</fullName>
    </submittedName>
</protein>
<dbReference type="GO" id="GO:0060255">
    <property type="term" value="P:regulation of macromolecule metabolic process"/>
    <property type="evidence" value="ECO:0007669"/>
    <property type="project" value="UniProtKB-ARBA"/>
</dbReference>
<evidence type="ECO:0000256" key="7">
    <source>
        <dbReference type="SAM" id="MobiDB-lite"/>
    </source>
</evidence>
<dbReference type="PANTHER" id="PTHR13814:SF10">
    <property type="entry name" value="FETUIN-B"/>
    <property type="match status" value="1"/>
</dbReference>
<evidence type="ECO:0000313" key="10">
    <source>
        <dbReference type="EMBL" id="KAF6477518.1"/>
    </source>
</evidence>
<dbReference type="PROSITE" id="PS01254">
    <property type="entry name" value="FETUIN_1"/>
    <property type="match status" value="1"/>
</dbReference>
<evidence type="ECO:0000256" key="5">
    <source>
        <dbReference type="ARBA" id="ARBA00023157"/>
    </source>
</evidence>
<dbReference type="AlphaFoldDB" id="A0A7J8HZS6"/>
<dbReference type="GO" id="GO:0007339">
    <property type="term" value="P:binding of sperm to zona pellucida"/>
    <property type="evidence" value="ECO:0007669"/>
    <property type="project" value="TreeGrafter"/>
</dbReference>
<dbReference type="CDD" id="cd00042">
    <property type="entry name" value="CY"/>
    <property type="match status" value="1"/>
</dbReference>